<protein>
    <submittedName>
        <fullName evidence="2">tRNA(Glu)-specific nuclease WapA</fullName>
        <ecNumber evidence="2">3.1.-.-</ecNumber>
    </submittedName>
</protein>
<keyword evidence="2" id="KW-0378">Hydrolase</keyword>
<dbReference type="Pfam" id="PF14751">
    <property type="entry name" value="DUF4474"/>
    <property type="match status" value="1"/>
</dbReference>
<organism evidence="2 3">
    <name type="scientific">Ruminiclostridium hungatei</name>
    <name type="common">Clostridium hungatei</name>
    <dbReference type="NCBI Taxonomy" id="48256"/>
    <lineage>
        <taxon>Bacteria</taxon>
        <taxon>Bacillati</taxon>
        <taxon>Bacillota</taxon>
        <taxon>Clostridia</taxon>
        <taxon>Eubacteriales</taxon>
        <taxon>Oscillospiraceae</taxon>
        <taxon>Ruminiclostridium</taxon>
    </lineage>
</organism>
<dbReference type="PANTHER" id="PTHR32305">
    <property type="match status" value="1"/>
</dbReference>
<evidence type="ECO:0000259" key="1">
    <source>
        <dbReference type="Pfam" id="PF14751"/>
    </source>
</evidence>
<dbReference type="Pfam" id="PF05593">
    <property type="entry name" value="RHS_repeat"/>
    <property type="match status" value="1"/>
</dbReference>
<evidence type="ECO:0000313" key="2">
    <source>
        <dbReference type="EMBL" id="OPX41875.1"/>
    </source>
</evidence>
<comment type="caution">
    <text evidence="2">The sequence shown here is derived from an EMBL/GenBank/DDBJ whole genome shotgun (WGS) entry which is preliminary data.</text>
</comment>
<dbReference type="EC" id="3.1.-.-" evidence="2"/>
<accession>A0A1V4SEJ0</accession>
<dbReference type="NCBIfam" id="TIGR01643">
    <property type="entry name" value="YD_repeat_2x"/>
    <property type="match status" value="1"/>
</dbReference>
<keyword evidence="3" id="KW-1185">Reference proteome</keyword>
<dbReference type="EMBL" id="MZGX01000047">
    <property type="protein sequence ID" value="OPX41875.1"/>
    <property type="molecule type" value="Genomic_DNA"/>
</dbReference>
<sequence length="432" mass="48994">MSTPGAAKDNTDITINEYDGFNQLIKTSTGDITAEYAYDGNGLRTSKNINGTVTNHIWDGSQIILETSGTGEVTSKYVRGINLIYYEDGTGANRRFFLYNGHGDVVQLTDASGSSVKSYDYDAFGNEKNPDANDTNVFRYCGEYFDKETGTIYLRARYYDPMIGGFITEDSVWGKDSDPLSLNLYTYCGNNPIDYIDQTGNSPIGIDKIWTLMFGKVVGDVLSIPEKTRTAVLLAKLTPPYWAAVKATRNGDYPEAFDIGGFTRDKNGIYHAKQDALLQSKKYVGYNALYDVAFNCATNMDYKIFNFSVNEEKYRFWFWKGDYLNLGAGAEVGIYYGGGPHWLIDKNLALPMSLALYDKKGNQIFTWTPNENNWWITGFNPNYQNVRASDLVVYGNMNFSQHKDWYDNFKKTVDGSSMWEFDDKNYNARFKW</sequence>
<dbReference type="PANTHER" id="PTHR32305:SF15">
    <property type="entry name" value="PROTEIN RHSA-RELATED"/>
    <property type="match status" value="1"/>
</dbReference>
<dbReference type="Gene3D" id="2.180.10.10">
    <property type="entry name" value="RHS repeat-associated core"/>
    <property type="match status" value="1"/>
</dbReference>
<feature type="domain" description="DUF4474" evidence="1">
    <location>
        <begin position="256"/>
        <end position="380"/>
    </location>
</feature>
<dbReference type="NCBIfam" id="TIGR03696">
    <property type="entry name" value="Rhs_assc_core"/>
    <property type="match status" value="1"/>
</dbReference>
<dbReference type="AlphaFoldDB" id="A0A1V4SEJ0"/>
<dbReference type="Proteomes" id="UP000191554">
    <property type="component" value="Unassembled WGS sequence"/>
</dbReference>
<dbReference type="InterPro" id="IPR050708">
    <property type="entry name" value="T6SS_VgrG/RHS"/>
</dbReference>
<dbReference type="InterPro" id="IPR006530">
    <property type="entry name" value="YD"/>
</dbReference>
<dbReference type="InterPro" id="IPR029322">
    <property type="entry name" value="DUF4474"/>
</dbReference>
<evidence type="ECO:0000313" key="3">
    <source>
        <dbReference type="Proteomes" id="UP000191554"/>
    </source>
</evidence>
<name>A0A1V4SEJ0_RUMHU</name>
<dbReference type="STRING" id="48256.CLHUN_42520"/>
<dbReference type="InterPro" id="IPR022385">
    <property type="entry name" value="Rhs_assc_core"/>
</dbReference>
<dbReference type="InterPro" id="IPR031325">
    <property type="entry name" value="RHS_repeat"/>
</dbReference>
<proteinExistence type="predicted"/>
<dbReference type="GO" id="GO:0016787">
    <property type="term" value="F:hydrolase activity"/>
    <property type="evidence" value="ECO:0007669"/>
    <property type="project" value="UniProtKB-KW"/>
</dbReference>
<reference evidence="2 3" key="1">
    <citation type="submission" date="2017-03" db="EMBL/GenBank/DDBJ databases">
        <title>Genome sequence of Clostridium hungatei DSM 14427.</title>
        <authorList>
            <person name="Poehlein A."/>
            <person name="Daniel R."/>
        </authorList>
    </citation>
    <scope>NUCLEOTIDE SEQUENCE [LARGE SCALE GENOMIC DNA]</scope>
    <source>
        <strain evidence="2 3">DSM 14427</strain>
    </source>
</reference>
<gene>
    <name evidence="2" type="primary">wapA_19</name>
    <name evidence="2" type="ORF">CLHUN_42520</name>
</gene>